<dbReference type="Gene3D" id="2.30.30.220">
    <property type="entry name" value="SspB-like"/>
    <property type="match status" value="1"/>
</dbReference>
<dbReference type="EMBL" id="FUXX01000009">
    <property type="protein sequence ID" value="SKA60031.1"/>
    <property type="molecule type" value="Genomic_DNA"/>
</dbReference>
<dbReference type="PANTHER" id="PTHR37486">
    <property type="entry name" value="STRINGENT STARVATION PROTEIN B"/>
    <property type="match status" value="1"/>
</dbReference>
<feature type="compositionally biased region" description="Acidic residues" evidence="1">
    <location>
        <begin position="113"/>
        <end position="141"/>
    </location>
</feature>
<evidence type="ECO:0000313" key="3">
    <source>
        <dbReference type="Proteomes" id="UP000242432"/>
    </source>
</evidence>
<dbReference type="STRING" id="83771.SAMN02910357_01433"/>
<feature type="region of interest" description="Disordered" evidence="1">
    <location>
        <begin position="110"/>
        <end position="176"/>
    </location>
</feature>
<evidence type="ECO:0000313" key="2">
    <source>
        <dbReference type="EMBL" id="SKA60031.1"/>
    </source>
</evidence>
<dbReference type="AlphaFoldDB" id="A0A1T4V684"/>
<feature type="compositionally biased region" description="Basic and acidic residues" evidence="1">
    <location>
        <begin position="142"/>
        <end position="167"/>
    </location>
</feature>
<gene>
    <name evidence="2" type="ORF">SAMN02745213_00792</name>
</gene>
<dbReference type="RefSeq" id="WP_078928334.1">
    <property type="nucleotide sequence ID" value="NZ_FUXX01000009.1"/>
</dbReference>
<proteinExistence type="predicted"/>
<name>A0A1T4V684_9GAMM</name>
<protein>
    <submittedName>
        <fullName evidence="2">Stringent starvation protein B</fullName>
    </submittedName>
</protein>
<sequence length="176" mass="19468">MQRLSSLKPFLFNAYYSWLLDNDITPHLLIDATIPKVKVPMDYVKNGNIILSLSPTAIGDFQTLPRGISFKARFKGVAEDIFVPYIAMEQLIALETGSALPIGKALEQLDLSPEPEDGDIYPDEGIDSEGPDFELDEGEDSTESKDDSSEEQNSEKTETKSNSDPSKEPGFSFVDE</sequence>
<organism evidence="2 3">
    <name type="scientific">Succinivibrio dextrinosolvens DSM 3072</name>
    <dbReference type="NCBI Taxonomy" id="1123324"/>
    <lineage>
        <taxon>Bacteria</taxon>
        <taxon>Pseudomonadati</taxon>
        <taxon>Pseudomonadota</taxon>
        <taxon>Gammaproteobacteria</taxon>
        <taxon>Aeromonadales</taxon>
        <taxon>Succinivibrionaceae</taxon>
        <taxon>Succinivibrio</taxon>
    </lineage>
</organism>
<dbReference type="Pfam" id="PF04386">
    <property type="entry name" value="SspB"/>
    <property type="match status" value="1"/>
</dbReference>
<dbReference type="Proteomes" id="UP000242432">
    <property type="component" value="Unassembled WGS sequence"/>
</dbReference>
<dbReference type="GO" id="GO:0005829">
    <property type="term" value="C:cytosol"/>
    <property type="evidence" value="ECO:0007669"/>
    <property type="project" value="TreeGrafter"/>
</dbReference>
<evidence type="ECO:0000256" key="1">
    <source>
        <dbReference type="SAM" id="MobiDB-lite"/>
    </source>
</evidence>
<dbReference type="GO" id="GO:0045732">
    <property type="term" value="P:positive regulation of protein catabolic process"/>
    <property type="evidence" value="ECO:0007669"/>
    <property type="project" value="TreeGrafter"/>
</dbReference>
<keyword evidence="3" id="KW-1185">Reference proteome</keyword>
<dbReference type="GO" id="GO:0005840">
    <property type="term" value="C:ribosome"/>
    <property type="evidence" value="ECO:0007669"/>
    <property type="project" value="TreeGrafter"/>
</dbReference>
<dbReference type="InterPro" id="IPR007481">
    <property type="entry name" value="SspB"/>
</dbReference>
<dbReference type="SUPFAM" id="SSF101738">
    <property type="entry name" value="SspB-like"/>
    <property type="match status" value="1"/>
</dbReference>
<accession>A0A1T4V684</accession>
<dbReference type="PANTHER" id="PTHR37486:SF1">
    <property type="entry name" value="STRINGENT STARVATION PROTEIN B"/>
    <property type="match status" value="1"/>
</dbReference>
<dbReference type="InterPro" id="IPR036760">
    <property type="entry name" value="SspB-like_sf"/>
</dbReference>
<reference evidence="3" key="1">
    <citation type="submission" date="2017-02" db="EMBL/GenBank/DDBJ databases">
        <authorList>
            <person name="Varghese N."/>
            <person name="Submissions S."/>
        </authorList>
    </citation>
    <scope>NUCLEOTIDE SEQUENCE [LARGE SCALE GENOMIC DNA]</scope>
    <source>
        <strain evidence="3">DSM 3072</strain>
    </source>
</reference>